<gene>
    <name evidence="1" type="ORF">SPM_002865</name>
</gene>
<dbReference type="EMBL" id="AGBZ02000001">
    <property type="protein sequence ID" value="KAI93165.1"/>
    <property type="molecule type" value="Genomic_DNA"/>
</dbReference>
<evidence type="ECO:0000313" key="1">
    <source>
        <dbReference type="EMBL" id="KAI93165.1"/>
    </source>
</evidence>
<organism evidence="1 2">
    <name type="scientific">Spiroplasma melliferum KC3</name>
    <dbReference type="NCBI Taxonomy" id="570509"/>
    <lineage>
        <taxon>Bacteria</taxon>
        <taxon>Bacillati</taxon>
        <taxon>Mycoplasmatota</taxon>
        <taxon>Mollicutes</taxon>
        <taxon>Entomoplasmatales</taxon>
        <taxon>Spiroplasmataceae</taxon>
        <taxon>Spiroplasma</taxon>
    </lineage>
</organism>
<name>A0AAI9T5F7_SPIME</name>
<evidence type="ECO:0000313" key="2">
    <source>
        <dbReference type="Proteomes" id="UP000004057"/>
    </source>
</evidence>
<proteinExistence type="predicted"/>
<accession>A0AAI9T5F7</accession>
<sequence>MIKIGIDPSGTGTTAIVIYQDNILLDKKEIINKDWKKHYEFIYDLVDKYYYADDENHYLILESCTAIVNIENCLYTNANGSKDRDDLLRLLGVAEWYFTEWEIYINWVSPRHTKSVLKNMENLSKYNDSCLWEFDKDTNLTYEYGKGWKYNNEKISNHLRDAIIIANYER</sequence>
<reference evidence="1 2" key="1">
    <citation type="journal article" date="2012" name="J. Proteome Res.">
        <title>Application of Spiroplasma melliferum proteogenomic profiling for the discovery of virulence factors and pathogenicity mechanisms in host-associated spiroplasmas.</title>
        <authorList>
            <person name="Alexeev D."/>
            <person name="Kostrjukova E."/>
            <person name="Aliper A."/>
            <person name="Popenko A."/>
            <person name="Bazaleev N."/>
            <person name="Tyakht A."/>
            <person name="Selezneva O."/>
            <person name="Akopian T."/>
            <person name="Prichodko E."/>
            <person name="Kondratov I."/>
            <person name="Chukin M."/>
            <person name="Demina I."/>
            <person name="Galyamina M."/>
            <person name="Kamashev D."/>
            <person name="Vanyushkina A."/>
            <person name="Ladygina V."/>
            <person name="Levitskii S."/>
            <person name="Lazarev V."/>
            <person name="Govorun V."/>
        </authorList>
    </citation>
    <scope>NUCLEOTIDE SEQUENCE [LARGE SCALE GENOMIC DNA]</scope>
    <source>
        <strain evidence="1 2">KC3</strain>
    </source>
</reference>
<comment type="caution">
    <text evidence="1">The sequence shown here is derived from an EMBL/GenBank/DDBJ whole genome shotgun (WGS) entry which is preliminary data.</text>
</comment>
<protein>
    <submittedName>
        <fullName evidence="1">Uncharacterized protein</fullName>
    </submittedName>
</protein>
<dbReference type="AlphaFoldDB" id="A0AAI9T5F7"/>
<dbReference type="RefSeq" id="WP_004028096.1">
    <property type="nucleotide sequence ID" value="NZ_AGBZ02000001.1"/>
</dbReference>
<dbReference type="Proteomes" id="UP000004057">
    <property type="component" value="Unassembled WGS sequence"/>
</dbReference>